<evidence type="ECO:0000313" key="2">
    <source>
        <dbReference type="EMBL" id="HIU26773.1"/>
    </source>
</evidence>
<dbReference type="AlphaFoldDB" id="A0A9D1I1Z0"/>
<dbReference type="InterPro" id="IPR036779">
    <property type="entry name" value="LysM_dom_sf"/>
</dbReference>
<accession>A0A9D1I1Z0</accession>
<name>A0A9D1I1Z0_9FIRM</name>
<gene>
    <name evidence="2" type="ORF">IAD16_00140</name>
</gene>
<dbReference type="PROSITE" id="PS51782">
    <property type="entry name" value="LYSM"/>
    <property type="match status" value="1"/>
</dbReference>
<evidence type="ECO:0000313" key="3">
    <source>
        <dbReference type="Proteomes" id="UP000824091"/>
    </source>
</evidence>
<reference evidence="2" key="2">
    <citation type="journal article" date="2021" name="PeerJ">
        <title>Extensive microbial diversity within the chicken gut microbiome revealed by metagenomics and culture.</title>
        <authorList>
            <person name="Gilroy R."/>
            <person name="Ravi A."/>
            <person name="Getino M."/>
            <person name="Pursley I."/>
            <person name="Horton D.L."/>
            <person name="Alikhan N.F."/>
            <person name="Baker D."/>
            <person name="Gharbi K."/>
            <person name="Hall N."/>
            <person name="Watson M."/>
            <person name="Adriaenssens E.M."/>
            <person name="Foster-Nyarko E."/>
            <person name="Jarju S."/>
            <person name="Secka A."/>
            <person name="Antonio M."/>
            <person name="Oren A."/>
            <person name="Chaudhuri R.R."/>
            <person name="La Ragione R."/>
            <person name="Hildebrand F."/>
            <person name="Pallen M.J."/>
        </authorList>
    </citation>
    <scope>NUCLEOTIDE SEQUENCE</scope>
    <source>
        <strain evidence="2">11300</strain>
    </source>
</reference>
<organism evidence="2 3">
    <name type="scientific">Candidatus Fimisoma avicola</name>
    <dbReference type="NCBI Taxonomy" id="2840826"/>
    <lineage>
        <taxon>Bacteria</taxon>
        <taxon>Bacillati</taxon>
        <taxon>Bacillota</taxon>
        <taxon>Clostridia</taxon>
        <taxon>Eubacteriales</taxon>
        <taxon>Candidatus Fimisoma</taxon>
    </lineage>
</organism>
<protein>
    <submittedName>
        <fullName evidence="2">LysM peptidoglycan-binding domain-containing protein</fullName>
    </submittedName>
</protein>
<dbReference type="Pfam" id="PF01476">
    <property type="entry name" value="LysM"/>
    <property type="match status" value="1"/>
</dbReference>
<comment type="caution">
    <text evidence="2">The sequence shown here is derived from an EMBL/GenBank/DDBJ whole genome shotgun (WGS) entry which is preliminary data.</text>
</comment>
<dbReference type="Proteomes" id="UP000824091">
    <property type="component" value="Unassembled WGS sequence"/>
</dbReference>
<sequence>MTKTYRIKSRTRFTCFVTLTIILITILANFALGFSTASSLTVPQYEEIRIQSGDTLWDIAGRYTDNSQDIRSAIHEICQINDISASELYAGMTIKVPVY</sequence>
<evidence type="ECO:0000259" key="1">
    <source>
        <dbReference type="PROSITE" id="PS51782"/>
    </source>
</evidence>
<dbReference type="CDD" id="cd00118">
    <property type="entry name" value="LysM"/>
    <property type="match status" value="1"/>
</dbReference>
<dbReference type="SUPFAM" id="SSF54106">
    <property type="entry name" value="LysM domain"/>
    <property type="match status" value="1"/>
</dbReference>
<dbReference type="InterPro" id="IPR018392">
    <property type="entry name" value="LysM"/>
</dbReference>
<reference evidence="2" key="1">
    <citation type="submission" date="2020-10" db="EMBL/GenBank/DDBJ databases">
        <authorList>
            <person name="Gilroy R."/>
        </authorList>
    </citation>
    <scope>NUCLEOTIDE SEQUENCE</scope>
    <source>
        <strain evidence="2">11300</strain>
    </source>
</reference>
<dbReference type="SMART" id="SM00257">
    <property type="entry name" value="LysM"/>
    <property type="match status" value="1"/>
</dbReference>
<feature type="domain" description="LysM" evidence="1">
    <location>
        <begin position="46"/>
        <end position="96"/>
    </location>
</feature>
<dbReference type="Gene3D" id="3.10.350.10">
    <property type="entry name" value="LysM domain"/>
    <property type="match status" value="1"/>
</dbReference>
<proteinExistence type="predicted"/>
<dbReference type="EMBL" id="DVMO01000004">
    <property type="protein sequence ID" value="HIU26773.1"/>
    <property type="molecule type" value="Genomic_DNA"/>
</dbReference>